<evidence type="ECO:0000313" key="1">
    <source>
        <dbReference type="EMBL" id="KYN04341.1"/>
    </source>
</evidence>
<name>A0A195CUI3_9HYME</name>
<dbReference type="AlphaFoldDB" id="A0A195CUI3"/>
<dbReference type="Proteomes" id="UP000078542">
    <property type="component" value="Unassembled WGS sequence"/>
</dbReference>
<reference evidence="1 2" key="1">
    <citation type="submission" date="2016-03" db="EMBL/GenBank/DDBJ databases">
        <title>Cyphomyrmex costatus WGS genome.</title>
        <authorList>
            <person name="Nygaard S."/>
            <person name="Hu H."/>
            <person name="Boomsma J."/>
            <person name="Zhang G."/>
        </authorList>
    </citation>
    <scope>NUCLEOTIDE SEQUENCE [LARGE SCALE GENOMIC DNA]</scope>
    <source>
        <strain evidence="1">MS0001</strain>
        <tissue evidence="1">Whole body</tissue>
    </source>
</reference>
<gene>
    <name evidence="1" type="ORF">ALC62_05107</name>
</gene>
<dbReference type="EMBL" id="KQ977279">
    <property type="protein sequence ID" value="KYN04341.1"/>
    <property type="molecule type" value="Genomic_DNA"/>
</dbReference>
<sequence>MSATSQTTQASTEQSVLRSWLSRVWPLTRLEEVQEVCSSLGTVVHVGWFIAGSAVFTGRSVYGRNHEHAVPWRLYTSTRSSYCRTRHCASAAREGSAIV</sequence>
<evidence type="ECO:0000313" key="2">
    <source>
        <dbReference type="Proteomes" id="UP000078542"/>
    </source>
</evidence>
<proteinExistence type="predicted"/>
<organism evidence="1 2">
    <name type="scientific">Cyphomyrmex costatus</name>
    <dbReference type="NCBI Taxonomy" id="456900"/>
    <lineage>
        <taxon>Eukaryota</taxon>
        <taxon>Metazoa</taxon>
        <taxon>Ecdysozoa</taxon>
        <taxon>Arthropoda</taxon>
        <taxon>Hexapoda</taxon>
        <taxon>Insecta</taxon>
        <taxon>Pterygota</taxon>
        <taxon>Neoptera</taxon>
        <taxon>Endopterygota</taxon>
        <taxon>Hymenoptera</taxon>
        <taxon>Apocrita</taxon>
        <taxon>Aculeata</taxon>
        <taxon>Formicoidea</taxon>
        <taxon>Formicidae</taxon>
        <taxon>Myrmicinae</taxon>
        <taxon>Cyphomyrmex</taxon>
    </lineage>
</organism>
<keyword evidence="2" id="KW-1185">Reference proteome</keyword>
<protein>
    <submittedName>
        <fullName evidence="1">Uncharacterized protein</fullName>
    </submittedName>
</protein>
<accession>A0A195CUI3</accession>